<evidence type="ECO:0000256" key="1">
    <source>
        <dbReference type="ARBA" id="ARBA00004236"/>
    </source>
</evidence>
<feature type="transmembrane region" description="Helical" evidence="7">
    <location>
        <begin position="21"/>
        <end position="46"/>
    </location>
</feature>
<dbReference type="Pfam" id="PF00672">
    <property type="entry name" value="HAMP"/>
    <property type="match status" value="1"/>
</dbReference>
<evidence type="ECO:0000256" key="3">
    <source>
        <dbReference type="ARBA" id="ARBA00023136"/>
    </source>
</evidence>
<comment type="similarity">
    <text evidence="5">Belongs to the methyl-accepting chemotaxis (MCP) protein family.</text>
</comment>
<evidence type="ECO:0000256" key="6">
    <source>
        <dbReference type="PROSITE-ProRule" id="PRU00284"/>
    </source>
</evidence>
<accession>A0ABV8K3M1</accession>
<keyword evidence="7" id="KW-0812">Transmembrane</keyword>
<keyword evidence="7" id="KW-1133">Transmembrane helix</keyword>
<dbReference type="PROSITE" id="PS50111">
    <property type="entry name" value="CHEMOTAXIS_TRANSDUC_2"/>
    <property type="match status" value="1"/>
</dbReference>
<keyword evidence="2" id="KW-1003">Cell membrane</keyword>
<dbReference type="PROSITE" id="PS50885">
    <property type="entry name" value="HAMP"/>
    <property type="match status" value="1"/>
</dbReference>
<dbReference type="SMART" id="SM00304">
    <property type="entry name" value="HAMP"/>
    <property type="match status" value="1"/>
</dbReference>
<dbReference type="PRINTS" id="PR00260">
    <property type="entry name" value="CHEMTRNSDUCR"/>
</dbReference>
<dbReference type="Pfam" id="PF00015">
    <property type="entry name" value="MCPsignal"/>
    <property type="match status" value="1"/>
</dbReference>
<dbReference type="CDD" id="cd06225">
    <property type="entry name" value="HAMP"/>
    <property type="match status" value="1"/>
</dbReference>
<dbReference type="Gene3D" id="1.10.287.950">
    <property type="entry name" value="Methyl-accepting chemotaxis protein"/>
    <property type="match status" value="1"/>
</dbReference>
<protein>
    <submittedName>
        <fullName evidence="10">Methyl-accepting chemotaxis protein</fullName>
    </submittedName>
</protein>
<evidence type="ECO:0000256" key="2">
    <source>
        <dbReference type="ARBA" id="ARBA00022475"/>
    </source>
</evidence>
<feature type="domain" description="Methyl-accepting transducer" evidence="8">
    <location>
        <begin position="307"/>
        <end position="543"/>
    </location>
</feature>
<comment type="caution">
    <text evidence="10">The sequence shown here is derived from an EMBL/GenBank/DDBJ whole genome shotgun (WGS) entry which is preliminary data.</text>
</comment>
<evidence type="ECO:0000259" key="8">
    <source>
        <dbReference type="PROSITE" id="PS50111"/>
    </source>
</evidence>
<evidence type="ECO:0000256" key="4">
    <source>
        <dbReference type="ARBA" id="ARBA00023224"/>
    </source>
</evidence>
<name>A0ABV8K3M1_9BACL</name>
<dbReference type="EMBL" id="JBHSAM010000025">
    <property type="protein sequence ID" value="MFC4100620.1"/>
    <property type="molecule type" value="Genomic_DNA"/>
</dbReference>
<dbReference type="PANTHER" id="PTHR32089:SF112">
    <property type="entry name" value="LYSOZYME-LIKE PROTEIN-RELATED"/>
    <property type="match status" value="1"/>
</dbReference>
<dbReference type="Proteomes" id="UP001595715">
    <property type="component" value="Unassembled WGS sequence"/>
</dbReference>
<dbReference type="RefSeq" id="WP_377719275.1">
    <property type="nucleotide sequence ID" value="NZ_JBHSAM010000025.1"/>
</dbReference>
<evidence type="ECO:0000256" key="7">
    <source>
        <dbReference type="SAM" id="Phobius"/>
    </source>
</evidence>
<evidence type="ECO:0000313" key="10">
    <source>
        <dbReference type="EMBL" id="MFC4100620.1"/>
    </source>
</evidence>
<comment type="subcellular location">
    <subcellularLocation>
        <location evidence="1">Cell membrane</location>
    </subcellularLocation>
</comment>
<proteinExistence type="inferred from homology"/>
<evidence type="ECO:0000313" key="11">
    <source>
        <dbReference type="Proteomes" id="UP001595715"/>
    </source>
</evidence>
<sequence>MKESMKETKKKDQKKSRKLSFFTKNLLLSSINIVLIGSVLIVASYYTEKKILVDQLHSQIKTVTGQWAEAVDPVTVQAAIDEGSYDGEVQAKLRDIMDTISRYNPSIAQAYVFGSELEGGTQTSLVAVPTHLVEPLKEGGLGIGDLYEQPQIHADAVAEMLETKEPVLTKYYSDDYGTWVTILYPIMNDSGEIFSYFGVDTDASAIPDGLHKLLVFGLSLLGFFLALILAIQYLIVRRTLSPIRDLIHGIEEVSAGNLDITIKTGKDDLGVINEKFNQMVSNMNTTMLKVQETSNHLADSAKDLFHASEQNNTHADTINANIRLIAASMEHQSGSSEDASRSIDEMANAIETIAHSSVSAASDAQDVESKSAEGDVIVRSMAQQMQLITEFVTSTSATVQLLDQRSQQIGSILGLITGIANQTNLLALNAAIEASRVGEHGKGFAVVAGEVRKLAEQSRGSVDQISSLVHEIQEEIRQTADAMAKGTSVVGQGATLANETGRLFTDILELSRKVSTQIQDVSTAAQQMSAGTEELSATAEELNNNIRSTASNSDEIAESVGQQKQHTEAIMQSSNQLSASAEALNTLVKHFRVKR</sequence>
<dbReference type="SUPFAM" id="SSF58104">
    <property type="entry name" value="Methyl-accepting chemotaxis protein (MCP) signaling domain"/>
    <property type="match status" value="1"/>
</dbReference>
<keyword evidence="4 6" id="KW-0807">Transducer</keyword>
<dbReference type="Gene3D" id="6.10.340.10">
    <property type="match status" value="1"/>
</dbReference>
<dbReference type="SMART" id="SM00283">
    <property type="entry name" value="MA"/>
    <property type="match status" value="1"/>
</dbReference>
<dbReference type="PANTHER" id="PTHR32089">
    <property type="entry name" value="METHYL-ACCEPTING CHEMOTAXIS PROTEIN MCPB"/>
    <property type="match status" value="1"/>
</dbReference>
<organism evidence="10 11">
    <name type="scientific">Paenibacillus xanthanilyticus</name>
    <dbReference type="NCBI Taxonomy" id="1783531"/>
    <lineage>
        <taxon>Bacteria</taxon>
        <taxon>Bacillati</taxon>
        <taxon>Bacillota</taxon>
        <taxon>Bacilli</taxon>
        <taxon>Bacillales</taxon>
        <taxon>Paenibacillaceae</taxon>
        <taxon>Paenibacillus</taxon>
    </lineage>
</organism>
<keyword evidence="3 7" id="KW-0472">Membrane</keyword>
<keyword evidence="11" id="KW-1185">Reference proteome</keyword>
<evidence type="ECO:0000259" key="9">
    <source>
        <dbReference type="PROSITE" id="PS50885"/>
    </source>
</evidence>
<dbReference type="CDD" id="cd11386">
    <property type="entry name" value="MCP_signal"/>
    <property type="match status" value="1"/>
</dbReference>
<dbReference type="InterPro" id="IPR004089">
    <property type="entry name" value="MCPsignal_dom"/>
</dbReference>
<feature type="transmembrane region" description="Helical" evidence="7">
    <location>
        <begin position="213"/>
        <end position="236"/>
    </location>
</feature>
<dbReference type="InterPro" id="IPR003660">
    <property type="entry name" value="HAMP_dom"/>
</dbReference>
<feature type="domain" description="HAMP" evidence="9">
    <location>
        <begin position="237"/>
        <end position="288"/>
    </location>
</feature>
<evidence type="ECO:0000256" key="5">
    <source>
        <dbReference type="ARBA" id="ARBA00029447"/>
    </source>
</evidence>
<gene>
    <name evidence="10" type="ORF">ACFOZ8_13255</name>
</gene>
<dbReference type="InterPro" id="IPR004090">
    <property type="entry name" value="Chemotax_Me-accpt_rcpt"/>
</dbReference>
<reference evidence="11" key="1">
    <citation type="journal article" date="2019" name="Int. J. Syst. Evol. Microbiol.">
        <title>The Global Catalogue of Microorganisms (GCM) 10K type strain sequencing project: providing services to taxonomists for standard genome sequencing and annotation.</title>
        <authorList>
            <consortium name="The Broad Institute Genomics Platform"/>
            <consortium name="The Broad Institute Genome Sequencing Center for Infectious Disease"/>
            <person name="Wu L."/>
            <person name="Ma J."/>
        </authorList>
    </citation>
    <scope>NUCLEOTIDE SEQUENCE [LARGE SCALE GENOMIC DNA]</scope>
    <source>
        <strain evidence="11">IBRC-M 10987</strain>
    </source>
</reference>